<dbReference type="InterPro" id="IPR027417">
    <property type="entry name" value="P-loop_NTPase"/>
</dbReference>
<dbReference type="InterPro" id="IPR015163">
    <property type="entry name" value="Cdc6_C"/>
</dbReference>
<feature type="transmembrane region" description="Helical" evidence="8">
    <location>
        <begin position="292"/>
        <end position="314"/>
    </location>
</feature>
<feature type="compositionally biased region" description="Polar residues" evidence="7">
    <location>
        <begin position="706"/>
        <end position="723"/>
    </location>
</feature>
<evidence type="ECO:0000259" key="10">
    <source>
        <dbReference type="Pfam" id="PF00004"/>
    </source>
</evidence>
<comment type="caution">
    <text evidence="13">The sequence shown here is derived from an EMBL/GenBank/DDBJ whole genome shotgun (WGS) entry which is preliminary data.</text>
</comment>
<reference evidence="13 14" key="1">
    <citation type="submission" date="2015-12" db="EMBL/GenBank/DDBJ databases">
        <title>The genome of Folsomia candida.</title>
        <authorList>
            <person name="Faddeeva A."/>
            <person name="Derks M.F."/>
            <person name="Anvar Y."/>
            <person name="Smit S."/>
            <person name="Van Straalen N."/>
            <person name="Roelofs D."/>
        </authorList>
    </citation>
    <scope>NUCLEOTIDE SEQUENCE [LARGE SCALE GENOMIC DNA]</scope>
    <source>
        <strain evidence="13 14">VU population</strain>
        <tissue evidence="13">Whole body</tissue>
    </source>
</reference>
<organism evidence="13 14">
    <name type="scientific">Folsomia candida</name>
    <name type="common">Springtail</name>
    <dbReference type="NCBI Taxonomy" id="158441"/>
    <lineage>
        <taxon>Eukaryota</taxon>
        <taxon>Metazoa</taxon>
        <taxon>Ecdysozoa</taxon>
        <taxon>Arthropoda</taxon>
        <taxon>Hexapoda</taxon>
        <taxon>Collembola</taxon>
        <taxon>Entomobryomorpha</taxon>
        <taxon>Isotomoidea</taxon>
        <taxon>Isotomidae</taxon>
        <taxon>Proisotominae</taxon>
        <taxon>Folsomia</taxon>
    </lineage>
</organism>
<feature type="compositionally biased region" description="Basic and acidic residues" evidence="7">
    <location>
        <begin position="864"/>
        <end position="873"/>
    </location>
</feature>
<dbReference type="Pfam" id="PF00004">
    <property type="entry name" value="AAA"/>
    <property type="match status" value="1"/>
</dbReference>
<dbReference type="Pfam" id="PF09079">
    <property type="entry name" value="WHD_Cdc6"/>
    <property type="match status" value="1"/>
</dbReference>
<feature type="domain" description="AAA lid" evidence="12">
    <location>
        <begin position="1085"/>
        <end position="1121"/>
    </location>
</feature>
<feature type="compositionally biased region" description="Low complexity" evidence="7">
    <location>
        <begin position="824"/>
        <end position="833"/>
    </location>
</feature>
<feature type="signal peptide" evidence="9">
    <location>
        <begin position="1"/>
        <end position="19"/>
    </location>
</feature>
<dbReference type="PANTHER" id="PTHR10763:SF23">
    <property type="entry name" value="ORIGIN RECOGNITION COMPLEX SUBUNIT 1"/>
    <property type="match status" value="1"/>
</dbReference>
<keyword evidence="4" id="KW-0479">Metal-binding</keyword>
<dbReference type="GO" id="GO:0005664">
    <property type="term" value="C:nuclear origin of replication recognition complex"/>
    <property type="evidence" value="ECO:0007669"/>
    <property type="project" value="TreeGrafter"/>
</dbReference>
<dbReference type="Gene3D" id="1.10.8.60">
    <property type="match status" value="1"/>
</dbReference>
<dbReference type="InterPro" id="IPR041083">
    <property type="entry name" value="AAA_lid_10"/>
</dbReference>
<keyword evidence="8" id="KW-1133">Transmembrane helix</keyword>
<dbReference type="GO" id="GO:0033314">
    <property type="term" value="P:mitotic DNA replication checkpoint signaling"/>
    <property type="evidence" value="ECO:0007669"/>
    <property type="project" value="TreeGrafter"/>
</dbReference>
<comment type="similarity">
    <text evidence="2">Belongs to the ORC1 family.</text>
</comment>
<keyword evidence="14" id="KW-1185">Reference proteome</keyword>
<evidence type="ECO:0000256" key="6">
    <source>
        <dbReference type="ARBA" id="ARBA00023242"/>
    </source>
</evidence>
<feature type="region of interest" description="Disordered" evidence="7">
    <location>
        <begin position="639"/>
        <end position="789"/>
    </location>
</feature>
<proteinExistence type="inferred from homology"/>
<keyword evidence="5" id="KW-0238">DNA-binding</keyword>
<evidence type="ECO:0000313" key="13">
    <source>
        <dbReference type="EMBL" id="OXA59235.1"/>
    </source>
</evidence>
<sequence>MYFLLYLGFFSTGLTPSKVFSIQSPDYQAINLLQLIFHNIGPAKLIIVETSNNTNHALLRFIYAKYVPVCTSVNYGRHPSMIEDTRISQYRVTKFNAAKINHVLILSVKLLNWLKRDLKYFQIFLDAIAILIQDPTFTSNIELHYGNQYPQYLFLLNATGKYRLCHSCGLRLHSWVIVNNVGTLTSVQKKFHRAQLLVFTEQRGMKPWTKSKRGVFRNIKFFLIVQVMLRMNVTIIFANLHQTVSIMFWSLGGPNSDTSRTALCSFGEKKEFKFVTKNHVQDLDWDWIKGPYTWTVLLFFSSTLITASTFIYTIKKYDFISKGDKPNLDSSFELLLRTVLGQHFEKMPLNTVSFRVVFTSWLLCCMVLTETYQGEIVSNFMKPFYLGGLKLFREMVERGHYFTIGVPHNQGACAFTNISDCDKWMSNTVTVFRMEVASRNTSQNRAILNGLSVKNTSKNIVENVTAAYKRIFLTGDAFLEETTVLETIVSFSKGQVVMSEDAVSRYLYNSVTKNVFHRQIVKLFTSTFESGLVEYTLKAEKYFAIKDLEKDIEEGIKKDNITNFESSRTMQNVKLAVSHLKSLLIIVGGLQIMAVFVFLVEYSKRRKRKRLPSKTPLRKSVRRVSPIVITISENRDIHGKFSRVTSPTTPSTTPRRGRTNTTTGDEEILPSTPIATRLSRHRTPSHTTPTKFESSRPGRSLATPARMTTQIPPSPAVWSTSSVRKSDRNSVIKTPTSSRKVRYPKTFNDNASTPSDSSGDEDNARYRKTKKTEPSSVNRRTSMRLTGKSQNYDESLNLFSFSSDNESKAVSPKRGRRSCVVEKTIPATTTPTTSKNSGGGGRMTRSSMKMDKITESSSSSSSSSDDKVEENIISKKTAPKKSNKMLISSPPPPNTPGTVWRFNSVGVPECMYVSGVPGTGKTLIIQSVVDCLYRYATERKEHLLFNNIYINGLSLRTPDKIWKKFYNLLEPTKAKDKCKPTLALKKLNNFFETKGRLPVVLVIDELDQLLDKKQSILYQLLEWTTKPEYMFSLIAIFNTVSLPENALVMRNSSRMGFVRCIFPPYSHDQLQTIVKRSLDRCKSDKIQDEAITLLSRKVAAVSGDARRALEIAARAVEIVEIKKISGILGVNEAFKEIFSSIKIETMKHCSFLEQSVLKHLTQELESSGSDETTLMSLFETLSCNAAYDVGHNWTRNQFMGAVTKLLMMKLVIAENNSPSMHKKVSLNVPFEDVNFALGIKRGDDN</sequence>
<dbReference type="EMBL" id="LNIX01000002">
    <property type="protein sequence ID" value="OXA59235.1"/>
    <property type="molecule type" value="Genomic_DNA"/>
</dbReference>
<feature type="chain" id="PRO_5012420626" evidence="9">
    <location>
        <begin position="20"/>
        <end position="1245"/>
    </location>
</feature>
<dbReference type="AlphaFoldDB" id="A0A226ENK3"/>
<feature type="transmembrane region" description="Helical" evidence="8">
    <location>
        <begin position="580"/>
        <end position="600"/>
    </location>
</feature>
<dbReference type="GO" id="GO:0006270">
    <property type="term" value="P:DNA replication initiation"/>
    <property type="evidence" value="ECO:0007669"/>
    <property type="project" value="TreeGrafter"/>
</dbReference>
<comment type="subcellular location">
    <subcellularLocation>
        <location evidence="1">Nucleus</location>
    </subcellularLocation>
</comment>
<dbReference type="OrthoDB" id="1926878at2759"/>
<keyword evidence="3" id="KW-0235">DNA replication</keyword>
<feature type="compositionally biased region" description="Polar residues" evidence="7">
    <location>
        <begin position="774"/>
        <end position="789"/>
    </location>
</feature>
<evidence type="ECO:0000259" key="11">
    <source>
        <dbReference type="Pfam" id="PF09079"/>
    </source>
</evidence>
<protein>
    <submittedName>
        <fullName evidence="13">Origin recognition complex subunit 1</fullName>
    </submittedName>
</protein>
<feature type="compositionally biased region" description="Polar residues" evidence="7">
    <location>
        <begin position="747"/>
        <end position="757"/>
    </location>
</feature>
<evidence type="ECO:0000256" key="2">
    <source>
        <dbReference type="ARBA" id="ARBA00008398"/>
    </source>
</evidence>
<evidence type="ECO:0000256" key="5">
    <source>
        <dbReference type="ARBA" id="ARBA00023125"/>
    </source>
</evidence>
<name>A0A226ENK3_FOLCA</name>
<keyword evidence="8" id="KW-0812">Transmembrane</keyword>
<dbReference type="Gene3D" id="3.40.50.300">
    <property type="entry name" value="P-loop containing nucleotide triphosphate hydrolases"/>
    <property type="match status" value="1"/>
</dbReference>
<keyword evidence="9" id="KW-0732">Signal</keyword>
<keyword evidence="6" id="KW-0539">Nucleus</keyword>
<evidence type="ECO:0000256" key="9">
    <source>
        <dbReference type="SAM" id="SignalP"/>
    </source>
</evidence>
<feature type="compositionally biased region" description="Low complexity" evidence="7">
    <location>
        <begin position="642"/>
        <end position="663"/>
    </location>
</feature>
<dbReference type="Pfam" id="PF17872">
    <property type="entry name" value="AAA_lid_10"/>
    <property type="match status" value="1"/>
</dbReference>
<evidence type="ECO:0000256" key="3">
    <source>
        <dbReference type="ARBA" id="ARBA00022705"/>
    </source>
</evidence>
<evidence type="ECO:0000256" key="8">
    <source>
        <dbReference type="SAM" id="Phobius"/>
    </source>
</evidence>
<keyword evidence="8" id="KW-0472">Membrane</keyword>
<dbReference type="InterPro" id="IPR003959">
    <property type="entry name" value="ATPase_AAA_core"/>
</dbReference>
<dbReference type="CDD" id="cd18139">
    <property type="entry name" value="HLD_clamp_RarA"/>
    <property type="match status" value="1"/>
</dbReference>
<feature type="domain" description="ATPase AAA-type core" evidence="10">
    <location>
        <begin position="911"/>
        <end position="1054"/>
    </location>
</feature>
<accession>A0A226ENK3</accession>
<dbReference type="Gene3D" id="1.10.287.70">
    <property type="match status" value="1"/>
</dbReference>
<dbReference type="SUPFAM" id="SSF52540">
    <property type="entry name" value="P-loop containing nucleoside triphosphate hydrolases"/>
    <property type="match status" value="1"/>
</dbReference>
<gene>
    <name evidence="13" type="ORF">Fcan01_04715</name>
</gene>
<dbReference type="PANTHER" id="PTHR10763">
    <property type="entry name" value="CELL DIVISION CONTROL PROTEIN 6-RELATED"/>
    <property type="match status" value="1"/>
</dbReference>
<dbReference type="STRING" id="158441.A0A226ENK3"/>
<dbReference type="GO" id="GO:0046872">
    <property type="term" value="F:metal ion binding"/>
    <property type="evidence" value="ECO:0007669"/>
    <property type="project" value="UniProtKB-KW"/>
</dbReference>
<evidence type="ECO:0000256" key="7">
    <source>
        <dbReference type="SAM" id="MobiDB-lite"/>
    </source>
</evidence>
<dbReference type="GO" id="GO:0005524">
    <property type="term" value="F:ATP binding"/>
    <property type="evidence" value="ECO:0007669"/>
    <property type="project" value="InterPro"/>
</dbReference>
<evidence type="ECO:0000256" key="1">
    <source>
        <dbReference type="ARBA" id="ARBA00004123"/>
    </source>
</evidence>
<feature type="region of interest" description="Disordered" evidence="7">
    <location>
        <begin position="803"/>
        <end position="897"/>
    </location>
</feature>
<dbReference type="GO" id="GO:0016887">
    <property type="term" value="F:ATP hydrolysis activity"/>
    <property type="evidence" value="ECO:0007669"/>
    <property type="project" value="InterPro"/>
</dbReference>
<dbReference type="InterPro" id="IPR050311">
    <property type="entry name" value="ORC1/CDC6"/>
</dbReference>
<evidence type="ECO:0000313" key="14">
    <source>
        <dbReference type="Proteomes" id="UP000198287"/>
    </source>
</evidence>
<dbReference type="GO" id="GO:0003688">
    <property type="term" value="F:DNA replication origin binding"/>
    <property type="evidence" value="ECO:0007669"/>
    <property type="project" value="TreeGrafter"/>
</dbReference>
<evidence type="ECO:0000259" key="12">
    <source>
        <dbReference type="Pfam" id="PF17872"/>
    </source>
</evidence>
<feature type="domain" description="Cdc6 C-terminal" evidence="11">
    <location>
        <begin position="1144"/>
        <end position="1236"/>
    </location>
</feature>
<evidence type="ECO:0000256" key="4">
    <source>
        <dbReference type="ARBA" id="ARBA00022723"/>
    </source>
</evidence>
<dbReference type="Proteomes" id="UP000198287">
    <property type="component" value="Unassembled WGS sequence"/>
</dbReference>